<dbReference type="InterPro" id="IPR008979">
    <property type="entry name" value="Galactose-bd-like_sf"/>
</dbReference>
<evidence type="ECO:0000259" key="7">
    <source>
        <dbReference type="Pfam" id="PF16355"/>
    </source>
</evidence>
<comment type="similarity">
    <text evidence="1">Belongs to the glycosyl hydrolase 2 family.</text>
</comment>
<dbReference type="InterPro" id="IPR013783">
    <property type="entry name" value="Ig-like_fold"/>
</dbReference>
<sequence length="988" mass="110013">MKFNFIFPLFFLIQSFAFAQSEKTVRVTYNFNPGWKLYVGDDSTAKAPNFDDSNWKTITLPHAWNEDEVFKKSIEELPTGISWYRKHFKIPASATEKKVFLEFEGVRQAGEFYLNGKFIGRHENGVMAFGFDITDVVYPSGQENVLAVRIDNAWNYKEKATNSGFQWNNKNFNANYGGLSKNVRLHITGKLYQTLPLYSMLKTTGNYIYAEHFDIPGRSATVVAESEVKNDDKTALSVQYEVEIRDAENKLVKTFIGDQATINPGETKTLTARAALSGLNFWSWGYGYLYSVATRLKSGGRVIDEVTTKTGFRKAEFKNGMVYLNDRVLMMKGYAQRTSNEWPAVGLSVPAWMSDYSNQLMVQSNANLVRWMHITPWKQDVESCDRVGLIEAMPAGDSEKDVEGVRWDQRKAVMRDAIIYNRNNPSILFYECGNESISAAHMQEMKDIRNQYDPYGYRAIGSREMLDIDQAEYGGEMLYINKSAVKPMWSMEYSRDEGLRKYWDEYTPPFHKNGAGPLYKGADASDYNRNQDSHAVESVARWNDYYQERPGTGTRVSSGGVNIIFSDSNTHHRGEENYRRSGEVDAMRIPKDGYYAHQVMWDGWVEPKKTGIHIMGHWNYKEGVKKDVYVVSTGDKVELVLNNKSLGYGTLSDGFLYTFKNISWKPGILKAISYSTDGKKLAETELKTAGTPAALRLTAIKNPTGFKADGADAVLVEVEVIDQDGNRCPTALNLVKFALSGPAEWRGGIAQGPDNYILAKELPVECGVNRVIIRSTTTAGKIDLNATADGLKAASISFTSLPFKVEDGLATALPSDGLKSDLTRGATPAGQSYTVTRKAVKIIAADAGANADKAKLSYDDNELTGWANDGQISTAWIKYTLAKESMVTSVGMKVNGFRTKTYPIRILVDDKEVFNGNTKPGLGYFTAVCKPAKGKTVTIMLNHTGAVKNNGNFGVEMNGKNLDDGIKTANSNAKGALSIIEADIFENP</sequence>
<evidence type="ECO:0000259" key="8">
    <source>
        <dbReference type="Pfam" id="PF18565"/>
    </source>
</evidence>
<keyword evidence="4" id="KW-0732">Signal</keyword>
<keyword evidence="2" id="KW-0378">Hydrolase</keyword>
<dbReference type="InterPro" id="IPR006103">
    <property type="entry name" value="Glyco_hydro_2_cat"/>
</dbReference>
<dbReference type="SUPFAM" id="SSF49785">
    <property type="entry name" value="Galactose-binding domain-like"/>
    <property type="match status" value="1"/>
</dbReference>
<feature type="domain" description="Glycoside hydrolase family 2" evidence="8">
    <location>
        <begin position="703"/>
        <end position="796"/>
    </location>
</feature>
<feature type="domain" description="Glycoside hydrolase family 2 immunoglobulin-like beta-sandwich" evidence="5">
    <location>
        <begin position="218"/>
        <end position="313"/>
    </location>
</feature>
<evidence type="ECO:0000259" key="5">
    <source>
        <dbReference type="Pfam" id="PF00703"/>
    </source>
</evidence>
<dbReference type="GO" id="GO:0005975">
    <property type="term" value="P:carbohydrate metabolic process"/>
    <property type="evidence" value="ECO:0007669"/>
    <property type="project" value="InterPro"/>
</dbReference>
<feature type="chain" id="PRO_5042546233" evidence="4">
    <location>
        <begin position="20"/>
        <end position="988"/>
    </location>
</feature>
<dbReference type="InterPro" id="IPR036156">
    <property type="entry name" value="Beta-gal/glucu_dom_sf"/>
</dbReference>
<dbReference type="InterPro" id="IPR054593">
    <property type="entry name" value="Beta-mannosidase-like_N2"/>
</dbReference>
<dbReference type="GO" id="GO:0004553">
    <property type="term" value="F:hydrolase activity, hydrolyzing O-glycosyl compounds"/>
    <property type="evidence" value="ECO:0007669"/>
    <property type="project" value="InterPro"/>
</dbReference>
<evidence type="ECO:0000256" key="2">
    <source>
        <dbReference type="ARBA" id="ARBA00022801"/>
    </source>
</evidence>
<dbReference type="SUPFAM" id="SSF49303">
    <property type="entry name" value="beta-Galactosidase/glucuronidase domain"/>
    <property type="match status" value="1"/>
</dbReference>
<reference evidence="10" key="1">
    <citation type="submission" date="2023-03" db="EMBL/GenBank/DDBJ databases">
        <title>Andean soil-derived lignocellulolytic bacterial consortium as a source of novel taxa and putative plastic-active enzymes.</title>
        <authorList>
            <person name="Diaz-Garcia L."/>
            <person name="Chuvochina M."/>
            <person name="Feuerriegel G."/>
            <person name="Bunk B."/>
            <person name="Sproer C."/>
            <person name="Streit W.R."/>
            <person name="Rodriguez L.M."/>
            <person name="Overmann J."/>
            <person name="Jimenez D.J."/>
        </authorList>
    </citation>
    <scope>NUCLEOTIDE SEQUENCE</scope>
    <source>
        <strain evidence="10">MAG 3858</strain>
    </source>
</reference>
<dbReference type="Pfam" id="PF22666">
    <property type="entry name" value="Glyco_hydro_2_N2"/>
    <property type="match status" value="1"/>
</dbReference>
<evidence type="ECO:0000259" key="6">
    <source>
        <dbReference type="Pfam" id="PF02836"/>
    </source>
</evidence>
<name>A0AAJ5WA86_9SPHI</name>
<dbReference type="EMBL" id="CP119313">
    <property type="protein sequence ID" value="WEK20188.1"/>
    <property type="molecule type" value="Genomic_DNA"/>
</dbReference>
<dbReference type="Gene3D" id="3.20.20.80">
    <property type="entry name" value="Glycosidases"/>
    <property type="match status" value="1"/>
</dbReference>
<dbReference type="Proteomes" id="UP001214530">
    <property type="component" value="Chromosome"/>
</dbReference>
<dbReference type="Gene3D" id="2.60.120.260">
    <property type="entry name" value="Galactose-binding domain-like"/>
    <property type="match status" value="1"/>
</dbReference>
<feature type="signal peptide" evidence="4">
    <location>
        <begin position="1"/>
        <end position="19"/>
    </location>
</feature>
<dbReference type="Pfam" id="PF18565">
    <property type="entry name" value="Glyco_hydro2_C5"/>
    <property type="match status" value="1"/>
</dbReference>
<dbReference type="PANTHER" id="PTHR42732">
    <property type="entry name" value="BETA-GALACTOSIDASE"/>
    <property type="match status" value="1"/>
</dbReference>
<feature type="domain" description="DUF4982" evidence="7">
    <location>
        <begin position="623"/>
        <end position="682"/>
    </location>
</feature>
<protein>
    <submittedName>
        <fullName evidence="10">DUF4982 domain-containing protein</fullName>
    </submittedName>
</protein>
<evidence type="ECO:0000256" key="3">
    <source>
        <dbReference type="ARBA" id="ARBA00023295"/>
    </source>
</evidence>
<keyword evidence="3" id="KW-0326">Glycosidase</keyword>
<accession>A0AAJ5WA86</accession>
<dbReference type="Pfam" id="PF16355">
    <property type="entry name" value="DUF4982"/>
    <property type="match status" value="1"/>
</dbReference>
<dbReference type="PANTHER" id="PTHR42732:SF1">
    <property type="entry name" value="BETA-MANNOSIDASE"/>
    <property type="match status" value="1"/>
</dbReference>
<proteinExistence type="inferred from homology"/>
<dbReference type="InterPro" id="IPR040605">
    <property type="entry name" value="Glyco_hydro2_dom5"/>
</dbReference>
<dbReference type="InterPro" id="IPR032311">
    <property type="entry name" value="DUF4982"/>
</dbReference>
<evidence type="ECO:0000313" key="10">
    <source>
        <dbReference type="EMBL" id="WEK20188.1"/>
    </source>
</evidence>
<dbReference type="Pfam" id="PF02836">
    <property type="entry name" value="Glyco_hydro_2_C"/>
    <property type="match status" value="1"/>
</dbReference>
<dbReference type="InterPro" id="IPR017853">
    <property type="entry name" value="GH"/>
</dbReference>
<dbReference type="SUPFAM" id="SSF51445">
    <property type="entry name" value="(Trans)glycosidases"/>
    <property type="match status" value="1"/>
</dbReference>
<dbReference type="InterPro" id="IPR051913">
    <property type="entry name" value="GH2_Domain-Containing"/>
</dbReference>
<dbReference type="Gene3D" id="2.60.40.10">
    <property type="entry name" value="Immunoglobulins"/>
    <property type="match status" value="3"/>
</dbReference>
<evidence type="ECO:0000256" key="1">
    <source>
        <dbReference type="ARBA" id="ARBA00007401"/>
    </source>
</evidence>
<dbReference type="AlphaFoldDB" id="A0AAJ5WA86"/>
<dbReference type="InterPro" id="IPR006102">
    <property type="entry name" value="Ig-like_GH2"/>
</dbReference>
<dbReference type="Pfam" id="PF00703">
    <property type="entry name" value="Glyco_hydro_2"/>
    <property type="match status" value="1"/>
</dbReference>
<evidence type="ECO:0000256" key="4">
    <source>
        <dbReference type="SAM" id="SignalP"/>
    </source>
</evidence>
<gene>
    <name evidence="10" type="ORF">P0Y49_03365</name>
</gene>
<organism evidence="10 11">
    <name type="scientific">Candidatus Pedobacter colombiensis</name>
    <dbReference type="NCBI Taxonomy" id="3121371"/>
    <lineage>
        <taxon>Bacteria</taxon>
        <taxon>Pseudomonadati</taxon>
        <taxon>Bacteroidota</taxon>
        <taxon>Sphingobacteriia</taxon>
        <taxon>Sphingobacteriales</taxon>
        <taxon>Sphingobacteriaceae</taxon>
        <taxon>Pedobacter</taxon>
    </lineage>
</organism>
<feature type="domain" description="Glycoside hydrolase family 2 catalytic" evidence="6">
    <location>
        <begin position="317"/>
        <end position="454"/>
    </location>
</feature>
<evidence type="ECO:0000259" key="9">
    <source>
        <dbReference type="Pfam" id="PF22666"/>
    </source>
</evidence>
<feature type="domain" description="Beta-mannosidase-like galactose-binding" evidence="9">
    <location>
        <begin position="83"/>
        <end position="170"/>
    </location>
</feature>
<evidence type="ECO:0000313" key="11">
    <source>
        <dbReference type="Proteomes" id="UP001214530"/>
    </source>
</evidence>